<organism evidence="1 2">
    <name type="scientific">Coemansia aciculifera</name>
    <dbReference type="NCBI Taxonomy" id="417176"/>
    <lineage>
        <taxon>Eukaryota</taxon>
        <taxon>Fungi</taxon>
        <taxon>Fungi incertae sedis</taxon>
        <taxon>Zoopagomycota</taxon>
        <taxon>Kickxellomycotina</taxon>
        <taxon>Kickxellomycetes</taxon>
        <taxon>Kickxellales</taxon>
        <taxon>Kickxellaceae</taxon>
        <taxon>Coemansia</taxon>
    </lineage>
</organism>
<protein>
    <submittedName>
        <fullName evidence="1">Uncharacterized protein</fullName>
    </submittedName>
</protein>
<evidence type="ECO:0000313" key="1">
    <source>
        <dbReference type="EMBL" id="KAJ2890110.1"/>
    </source>
</evidence>
<accession>A0ACC1LXY5</accession>
<proteinExistence type="predicted"/>
<comment type="caution">
    <text evidence="1">The sequence shown here is derived from an EMBL/GenBank/DDBJ whole genome shotgun (WGS) entry which is preliminary data.</text>
</comment>
<name>A0ACC1LXY5_9FUNG</name>
<keyword evidence="2" id="KW-1185">Reference proteome</keyword>
<dbReference type="Proteomes" id="UP001139981">
    <property type="component" value="Unassembled WGS sequence"/>
</dbReference>
<evidence type="ECO:0000313" key="2">
    <source>
        <dbReference type="Proteomes" id="UP001139981"/>
    </source>
</evidence>
<feature type="non-terminal residue" evidence="1">
    <location>
        <position position="1"/>
    </location>
</feature>
<reference evidence="1" key="1">
    <citation type="submission" date="2022-07" db="EMBL/GenBank/DDBJ databases">
        <title>Phylogenomic reconstructions and comparative analyses of Kickxellomycotina fungi.</title>
        <authorList>
            <person name="Reynolds N.K."/>
            <person name="Stajich J.E."/>
            <person name="Barry K."/>
            <person name="Grigoriev I.V."/>
            <person name="Crous P."/>
            <person name="Smith M.E."/>
        </authorList>
    </citation>
    <scope>NUCLEOTIDE SEQUENCE</scope>
    <source>
        <strain evidence="1">CBS 190363</strain>
    </source>
</reference>
<dbReference type="EMBL" id="JANBVB010001501">
    <property type="protein sequence ID" value="KAJ2890110.1"/>
    <property type="molecule type" value="Genomic_DNA"/>
</dbReference>
<sequence>STGISPELHAQSSRAGTSKQLGRPRKLAFSSTAKAKGTSEKANLIDAFRKIKSLDSIVPSQLDKDVWGHLPLDIRRELAREYVKTSAPKLETTTVDAATSTTGSSKALVDVISCPKLFGKHELVDVRALIKAWIDSCESGPLKEDVAEVGDYVVALIEYRNLFKAEDVLKHLKFGTTGRHPAWAEALTVVLDRANVVCMAMYNSKFCI</sequence>
<gene>
    <name evidence="1" type="ORF">IWW38_004312</name>
</gene>